<dbReference type="NCBIfam" id="TIGR01409">
    <property type="entry name" value="TAT_signal_seq"/>
    <property type="match status" value="1"/>
</dbReference>
<dbReference type="InterPro" id="IPR019546">
    <property type="entry name" value="TAT_signal_bac_arc"/>
</dbReference>
<protein>
    <recommendedName>
        <fullName evidence="2">Twin-arginine translocation signal domain-containing protein</fullName>
    </recommendedName>
</protein>
<dbReference type="PROSITE" id="PS51257">
    <property type="entry name" value="PROKAR_LIPOPROTEIN"/>
    <property type="match status" value="1"/>
</dbReference>
<gene>
    <name evidence="1" type="ORF">S01H1_04893</name>
</gene>
<comment type="caution">
    <text evidence="1">The sequence shown here is derived from an EMBL/GenBank/DDBJ whole genome shotgun (WGS) entry which is preliminary data.</text>
</comment>
<sequence length="70" mass="7332">MNRRDFMRRAAAVAAGLGLGGSCTGAVPGSLAFTCGPGPSIEIHLVAHDILAMHGFMSMIEATRRFNDKA</sequence>
<accession>X0RKL0</accession>
<dbReference type="AlphaFoldDB" id="X0RKL0"/>
<proteinExistence type="predicted"/>
<evidence type="ECO:0000313" key="1">
    <source>
        <dbReference type="EMBL" id="GAF69328.1"/>
    </source>
</evidence>
<dbReference type="PROSITE" id="PS51318">
    <property type="entry name" value="TAT"/>
    <property type="match status" value="1"/>
</dbReference>
<dbReference type="InterPro" id="IPR006311">
    <property type="entry name" value="TAT_signal"/>
</dbReference>
<dbReference type="EMBL" id="BARS01002558">
    <property type="protein sequence ID" value="GAF69328.1"/>
    <property type="molecule type" value="Genomic_DNA"/>
</dbReference>
<name>X0RKL0_9ZZZZ</name>
<organism evidence="1">
    <name type="scientific">marine sediment metagenome</name>
    <dbReference type="NCBI Taxonomy" id="412755"/>
    <lineage>
        <taxon>unclassified sequences</taxon>
        <taxon>metagenomes</taxon>
        <taxon>ecological metagenomes</taxon>
    </lineage>
</organism>
<reference evidence="1" key="1">
    <citation type="journal article" date="2014" name="Front. Microbiol.">
        <title>High frequency of phylogenetically diverse reductive dehalogenase-homologous genes in deep subseafloor sedimentary metagenomes.</title>
        <authorList>
            <person name="Kawai M."/>
            <person name="Futagami T."/>
            <person name="Toyoda A."/>
            <person name="Takaki Y."/>
            <person name="Nishi S."/>
            <person name="Hori S."/>
            <person name="Arai W."/>
            <person name="Tsubouchi T."/>
            <person name="Morono Y."/>
            <person name="Uchiyama I."/>
            <person name="Ito T."/>
            <person name="Fujiyama A."/>
            <person name="Inagaki F."/>
            <person name="Takami H."/>
        </authorList>
    </citation>
    <scope>NUCLEOTIDE SEQUENCE</scope>
    <source>
        <strain evidence="1">Expedition CK06-06</strain>
    </source>
</reference>
<evidence type="ECO:0008006" key="2">
    <source>
        <dbReference type="Google" id="ProtNLM"/>
    </source>
</evidence>